<reference evidence="1 2" key="1">
    <citation type="journal article" date="2016" name="Nat. Commun.">
        <title>Thousands of microbial genomes shed light on interconnected biogeochemical processes in an aquifer system.</title>
        <authorList>
            <person name="Anantharaman K."/>
            <person name="Brown C.T."/>
            <person name="Hug L.A."/>
            <person name="Sharon I."/>
            <person name="Castelle C.J."/>
            <person name="Probst A.J."/>
            <person name="Thomas B.C."/>
            <person name="Singh A."/>
            <person name="Wilkins M.J."/>
            <person name="Karaoz U."/>
            <person name="Brodie E.L."/>
            <person name="Williams K.H."/>
            <person name="Hubbard S.S."/>
            <person name="Banfield J.F."/>
        </authorList>
    </citation>
    <scope>NUCLEOTIDE SEQUENCE [LARGE SCALE GENOMIC DNA]</scope>
</reference>
<sequence>MSALMAGISKAASFTTQINDLRSVENTGPQDPGTFQLALQQNFNTMLQDLISATSDNNKDDDRKSDSNNLFANLLANNQVNVDNLLGQGLVEDAGLQADLLQNNIPNLQSFLNTETYLSI</sequence>
<dbReference type="AlphaFoldDB" id="A0A1F4RC56"/>
<comment type="caution">
    <text evidence="1">The sequence shown here is derived from an EMBL/GenBank/DDBJ whole genome shotgun (WGS) entry which is preliminary data.</text>
</comment>
<dbReference type="EMBL" id="METP01000034">
    <property type="protein sequence ID" value="OGC05764.1"/>
    <property type="molecule type" value="Genomic_DNA"/>
</dbReference>
<dbReference type="Proteomes" id="UP000176938">
    <property type="component" value="Unassembled WGS sequence"/>
</dbReference>
<gene>
    <name evidence="1" type="ORF">A3H38_03940</name>
</gene>
<evidence type="ECO:0000313" key="2">
    <source>
        <dbReference type="Proteomes" id="UP000176938"/>
    </source>
</evidence>
<name>A0A1F4RC56_UNCSA</name>
<evidence type="ECO:0000313" key="1">
    <source>
        <dbReference type="EMBL" id="OGC05764.1"/>
    </source>
</evidence>
<organism evidence="1 2">
    <name type="scientific">candidate division WOR-1 bacterium RIFCSPLOWO2_02_FULL_46_20</name>
    <dbReference type="NCBI Taxonomy" id="1802567"/>
    <lineage>
        <taxon>Bacteria</taxon>
        <taxon>Bacillati</taxon>
        <taxon>Saganbacteria</taxon>
    </lineage>
</organism>
<proteinExistence type="predicted"/>
<protein>
    <submittedName>
        <fullName evidence="1">Uncharacterized protein</fullName>
    </submittedName>
</protein>
<accession>A0A1F4RC56</accession>